<dbReference type="AlphaFoldDB" id="A0A7R9JC40"/>
<sequence>MAGLTGVYSSLCDAKGELLKFPRSVVRGPQEIYATESLRPRHSLRIRRSVLRSPGPQEILFTIAQSISSPPCVLGYLQCESNFTSKVVSSTAVSHKRSASHLFHQDRVWLYLRPVYIVYIVDC</sequence>
<evidence type="ECO:0000313" key="1">
    <source>
        <dbReference type="EMBL" id="CAD7576593.1"/>
    </source>
</evidence>
<protein>
    <submittedName>
        <fullName evidence="1">(California timema) hypothetical protein</fullName>
    </submittedName>
</protein>
<reference evidence="1" key="1">
    <citation type="submission" date="2020-11" db="EMBL/GenBank/DDBJ databases">
        <authorList>
            <person name="Tran Van P."/>
        </authorList>
    </citation>
    <scope>NUCLEOTIDE SEQUENCE</scope>
</reference>
<dbReference type="EMBL" id="OE184441">
    <property type="protein sequence ID" value="CAD7576593.1"/>
    <property type="molecule type" value="Genomic_DNA"/>
</dbReference>
<organism evidence="1">
    <name type="scientific">Timema californicum</name>
    <name type="common">California timema</name>
    <name type="synonym">Walking stick</name>
    <dbReference type="NCBI Taxonomy" id="61474"/>
    <lineage>
        <taxon>Eukaryota</taxon>
        <taxon>Metazoa</taxon>
        <taxon>Ecdysozoa</taxon>
        <taxon>Arthropoda</taxon>
        <taxon>Hexapoda</taxon>
        <taxon>Insecta</taxon>
        <taxon>Pterygota</taxon>
        <taxon>Neoptera</taxon>
        <taxon>Polyneoptera</taxon>
        <taxon>Phasmatodea</taxon>
        <taxon>Timematodea</taxon>
        <taxon>Timematoidea</taxon>
        <taxon>Timematidae</taxon>
        <taxon>Timema</taxon>
    </lineage>
</organism>
<accession>A0A7R9JC40</accession>
<gene>
    <name evidence="1" type="ORF">TCMB3V08_LOCUS9159</name>
</gene>
<name>A0A7R9JC40_TIMCA</name>
<proteinExistence type="predicted"/>